<dbReference type="InterPro" id="IPR002155">
    <property type="entry name" value="Thiolase"/>
</dbReference>
<feature type="active site" description="Proton acceptor" evidence="4">
    <location>
        <position position="384"/>
    </location>
</feature>
<evidence type="ECO:0000256" key="4">
    <source>
        <dbReference type="PIRSR" id="PIRSR000429-1"/>
    </source>
</evidence>
<keyword evidence="2 5" id="KW-0808">Transferase</keyword>
<feature type="domain" description="Thiolase C-terminal" evidence="7">
    <location>
        <begin position="276"/>
        <end position="397"/>
    </location>
</feature>
<feature type="active site" description="Proton acceptor" evidence="4">
    <location>
        <position position="354"/>
    </location>
</feature>
<evidence type="ECO:0000259" key="6">
    <source>
        <dbReference type="Pfam" id="PF00108"/>
    </source>
</evidence>
<name>A0AAU7ARC2_9ACTN</name>
<accession>A0AAU7ARC2</accession>
<dbReference type="Gene3D" id="3.40.47.10">
    <property type="match status" value="2"/>
</dbReference>
<dbReference type="SUPFAM" id="SSF53901">
    <property type="entry name" value="Thiolase-like"/>
    <property type="match status" value="2"/>
</dbReference>
<dbReference type="EC" id="2.3.1.16" evidence="8"/>
<dbReference type="EMBL" id="CP114014">
    <property type="protein sequence ID" value="XAY04041.1"/>
    <property type="molecule type" value="Genomic_DNA"/>
</dbReference>
<dbReference type="PANTHER" id="PTHR43365">
    <property type="entry name" value="BLR7806 PROTEIN"/>
    <property type="match status" value="1"/>
</dbReference>
<evidence type="ECO:0000256" key="1">
    <source>
        <dbReference type="ARBA" id="ARBA00010982"/>
    </source>
</evidence>
<dbReference type="InterPro" id="IPR020616">
    <property type="entry name" value="Thiolase_N"/>
</dbReference>
<dbReference type="GO" id="GO:0003988">
    <property type="term" value="F:acetyl-CoA C-acyltransferase activity"/>
    <property type="evidence" value="ECO:0007669"/>
    <property type="project" value="UniProtKB-EC"/>
</dbReference>
<dbReference type="CDD" id="cd00751">
    <property type="entry name" value="thiolase"/>
    <property type="match status" value="1"/>
</dbReference>
<evidence type="ECO:0000256" key="3">
    <source>
        <dbReference type="ARBA" id="ARBA00023315"/>
    </source>
</evidence>
<evidence type="ECO:0000313" key="8">
    <source>
        <dbReference type="EMBL" id="XAY04041.1"/>
    </source>
</evidence>
<dbReference type="PROSITE" id="PS00099">
    <property type="entry name" value="THIOLASE_3"/>
    <property type="match status" value="1"/>
</dbReference>
<evidence type="ECO:0000256" key="5">
    <source>
        <dbReference type="RuleBase" id="RU003557"/>
    </source>
</evidence>
<dbReference type="InterPro" id="IPR016039">
    <property type="entry name" value="Thiolase-like"/>
</dbReference>
<feature type="domain" description="Thiolase N-terminal" evidence="6">
    <location>
        <begin position="16"/>
        <end position="267"/>
    </location>
</feature>
<dbReference type="Pfam" id="PF00108">
    <property type="entry name" value="Thiolase_N"/>
    <property type="match status" value="1"/>
</dbReference>
<dbReference type="Pfam" id="PF02803">
    <property type="entry name" value="Thiolase_C"/>
    <property type="match status" value="1"/>
</dbReference>
<dbReference type="PANTHER" id="PTHR43365:SF1">
    <property type="entry name" value="ACETYL-COA C-ACYLTRANSFERASE"/>
    <property type="match status" value="1"/>
</dbReference>
<dbReference type="PIRSF" id="PIRSF000429">
    <property type="entry name" value="Ac-CoA_Ac_transf"/>
    <property type="match status" value="1"/>
</dbReference>
<dbReference type="KEGG" id="parq:DSM112329_00867"/>
<evidence type="ECO:0000259" key="7">
    <source>
        <dbReference type="Pfam" id="PF02803"/>
    </source>
</evidence>
<dbReference type="RefSeq" id="WP_354700587.1">
    <property type="nucleotide sequence ID" value="NZ_CP114014.1"/>
</dbReference>
<dbReference type="NCBIfam" id="TIGR01930">
    <property type="entry name" value="AcCoA-C-Actrans"/>
    <property type="match status" value="1"/>
</dbReference>
<organism evidence="8">
    <name type="scientific">Paraconexibacter sp. AEG42_29</name>
    <dbReference type="NCBI Taxonomy" id="2997339"/>
    <lineage>
        <taxon>Bacteria</taxon>
        <taxon>Bacillati</taxon>
        <taxon>Actinomycetota</taxon>
        <taxon>Thermoleophilia</taxon>
        <taxon>Solirubrobacterales</taxon>
        <taxon>Paraconexibacteraceae</taxon>
        <taxon>Paraconexibacter</taxon>
    </lineage>
</organism>
<feature type="active site" description="Acyl-thioester intermediate" evidence="4">
    <location>
        <position position="104"/>
    </location>
</feature>
<gene>
    <name evidence="8" type="primary">fadA_1</name>
    <name evidence="8" type="ORF">DSM112329_00867</name>
</gene>
<keyword evidence="3 5" id="KW-0012">Acyltransferase</keyword>
<evidence type="ECO:0000256" key="2">
    <source>
        <dbReference type="ARBA" id="ARBA00022679"/>
    </source>
</evidence>
<protein>
    <submittedName>
        <fullName evidence="8">3-ketoacyl-CoA thiolase</fullName>
        <ecNumber evidence="8">2.3.1.16</ecNumber>
    </submittedName>
</protein>
<dbReference type="PROSITE" id="PS00737">
    <property type="entry name" value="THIOLASE_2"/>
    <property type="match status" value="1"/>
</dbReference>
<sequence>MSREIHSPLLDASREVVIVDAVRTAIGRSHPEKGAFRDTHAADLLETCLVGLIDRSSLDPAEVDDVIAGCTAPFGEQSRNIARNAWLQAGYPPSVPGIQIDRRCGSAQSAVAYGTAMIASGTHELVIASGVEHMQHVPMPSVVETEKLYGPAWTSKLTDLYDVKGQGWSAEEIALKWDISRTEMDQLAVTSHERAIRATEEGRFKDEIVPLTTPHGVVDTDQGMRPGTSLETLAGLKTPFRPEGGRVTAGTSSQISDGAAAVLLASRATAERLGLRIRARVIDHVTVGVDPVLMLTGPIPATQKLLARTGLQIGDIDLFECNEAFASVVLAWAKELGPDMDRVNVNGGAMAIGHPVGVTGARMFATILNELERTGGELGLTTMCCGGGQGVGTIIQRV</sequence>
<dbReference type="InterPro" id="IPR020617">
    <property type="entry name" value="Thiolase_C"/>
</dbReference>
<proteinExistence type="inferred from homology"/>
<dbReference type="AlphaFoldDB" id="A0AAU7ARC2"/>
<reference evidence="8" key="1">
    <citation type="submission" date="2022-12" db="EMBL/GenBank/DDBJ databases">
        <title>Paraconexibacter alkalitolerans sp. nov. and Baekduia alba sp. nov., isolated from soil and emended description of the genera Paraconexibacter (Chun et al., 2020) and Baekduia (An et al., 2020).</title>
        <authorList>
            <person name="Vieira S."/>
            <person name="Huber K.J."/>
            <person name="Geppert A."/>
            <person name="Wolf J."/>
            <person name="Neumann-Schaal M."/>
            <person name="Muesken M."/>
            <person name="Overmann J."/>
        </authorList>
    </citation>
    <scope>NUCLEOTIDE SEQUENCE</scope>
    <source>
        <strain evidence="8">AEG42_29</strain>
    </source>
</reference>
<dbReference type="InterPro" id="IPR020610">
    <property type="entry name" value="Thiolase_AS"/>
</dbReference>
<comment type="similarity">
    <text evidence="1 5">Belongs to the thiolase-like superfamily. Thiolase family.</text>
</comment>
<dbReference type="InterPro" id="IPR020613">
    <property type="entry name" value="Thiolase_CS"/>
</dbReference>